<dbReference type="AlphaFoldDB" id="A0A382GK05"/>
<protein>
    <submittedName>
        <fullName evidence="1">Uncharacterized protein</fullName>
    </submittedName>
</protein>
<sequence>MTQIETIQDSENNILLGKKYLKLN</sequence>
<gene>
    <name evidence="1" type="ORF">METZ01_LOCUS228340</name>
</gene>
<organism evidence="1">
    <name type="scientific">marine metagenome</name>
    <dbReference type="NCBI Taxonomy" id="408172"/>
    <lineage>
        <taxon>unclassified sequences</taxon>
        <taxon>metagenomes</taxon>
        <taxon>ecological metagenomes</taxon>
    </lineage>
</organism>
<reference evidence="1" key="1">
    <citation type="submission" date="2018-05" db="EMBL/GenBank/DDBJ databases">
        <authorList>
            <person name="Lanie J.A."/>
            <person name="Ng W.-L."/>
            <person name="Kazmierczak K.M."/>
            <person name="Andrzejewski T.M."/>
            <person name="Davidsen T.M."/>
            <person name="Wayne K.J."/>
            <person name="Tettelin H."/>
            <person name="Glass J.I."/>
            <person name="Rusch D."/>
            <person name="Podicherti R."/>
            <person name="Tsui H.-C.T."/>
            <person name="Winkler M.E."/>
        </authorList>
    </citation>
    <scope>NUCLEOTIDE SEQUENCE</scope>
</reference>
<evidence type="ECO:0000313" key="1">
    <source>
        <dbReference type="EMBL" id="SVB75486.1"/>
    </source>
</evidence>
<accession>A0A382GK05</accession>
<dbReference type="EMBL" id="UINC01055982">
    <property type="protein sequence ID" value="SVB75486.1"/>
    <property type="molecule type" value="Genomic_DNA"/>
</dbReference>
<proteinExistence type="predicted"/>
<name>A0A382GK05_9ZZZZ</name>